<keyword evidence="5" id="KW-0238">DNA-binding</keyword>
<dbReference type="EMBL" id="NBXE01000035">
    <property type="protein sequence ID" value="RFA25119.1"/>
    <property type="molecule type" value="Genomic_DNA"/>
</dbReference>
<evidence type="ECO:0000313" key="6">
    <source>
        <dbReference type="Proteomes" id="UP000257080"/>
    </source>
</evidence>
<evidence type="ECO:0000256" key="2">
    <source>
        <dbReference type="PIRSR" id="PIRSR640198-2"/>
    </source>
</evidence>
<dbReference type="InterPro" id="IPR036597">
    <property type="entry name" value="Fido-like_dom_sf"/>
</dbReference>
<feature type="domain" description="Fido" evidence="4">
    <location>
        <begin position="139"/>
        <end position="288"/>
    </location>
</feature>
<evidence type="ECO:0000313" key="5">
    <source>
        <dbReference type="EMBL" id="RFA25119.1"/>
    </source>
</evidence>
<dbReference type="PANTHER" id="PTHR13504:SF38">
    <property type="entry name" value="FIDO DOMAIN-CONTAINING PROTEIN"/>
    <property type="match status" value="1"/>
</dbReference>
<name>A0A3E0W8R5_9MICO</name>
<feature type="region of interest" description="Disordered" evidence="3">
    <location>
        <begin position="1"/>
        <end position="27"/>
    </location>
</feature>
<keyword evidence="2" id="KW-0547">Nucleotide-binding</keyword>
<evidence type="ECO:0000256" key="3">
    <source>
        <dbReference type="SAM" id="MobiDB-lite"/>
    </source>
</evidence>
<dbReference type="GO" id="GO:0003677">
    <property type="term" value="F:DNA binding"/>
    <property type="evidence" value="ECO:0007669"/>
    <property type="project" value="UniProtKB-KW"/>
</dbReference>
<dbReference type="InterPro" id="IPR003812">
    <property type="entry name" value="Fido"/>
</dbReference>
<dbReference type="Pfam" id="PF02661">
    <property type="entry name" value="Fic"/>
    <property type="match status" value="1"/>
</dbReference>
<protein>
    <submittedName>
        <fullName evidence="5">DNA-binding protein</fullName>
    </submittedName>
</protein>
<dbReference type="SUPFAM" id="SSF140931">
    <property type="entry name" value="Fic-like"/>
    <property type="match status" value="1"/>
</dbReference>
<feature type="active site" evidence="1">
    <location>
        <position position="225"/>
    </location>
</feature>
<gene>
    <name evidence="5" type="ORF">B7R25_15990</name>
</gene>
<dbReference type="SUPFAM" id="SSF46785">
    <property type="entry name" value="Winged helix' DNA-binding domain"/>
    <property type="match status" value="1"/>
</dbReference>
<dbReference type="Proteomes" id="UP000257080">
    <property type="component" value="Unassembled WGS sequence"/>
</dbReference>
<organism evidence="5 6">
    <name type="scientific">Subtercola boreus</name>
    <dbReference type="NCBI Taxonomy" id="120213"/>
    <lineage>
        <taxon>Bacteria</taxon>
        <taxon>Bacillati</taxon>
        <taxon>Actinomycetota</taxon>
        <taxon>Actinomycetes</taxon>
        <taxon>Micrococcales</taxon>
        <taxon>Microbacteriaceae</taxon>
        <taxon>Subtercola</taxon>
    </lineage>
</organism>
<dbReference type="InterPro" id="IPR036390">
    <property type="entry name" value="WH_DNA-bd_sf"/>
</dbReference>
<dbReference type="AlphaFoldDB" id="A0A3E0W8R5"/>
<sequence>MDDLSDWPAHGAETVPWQNRSGRGPREDRVLREVTPSIPPFIADRTFRASAEIQSRQEAASLALAGLEADAGPGSVAVSTFLLRTESIASSKIEQVEASVEDFARAIAGIRSNESATSMVAASSGYTRVIDDAGRTGAISLESLLAAHRTLMADDPMEASYAGRVRDMQNWIGGNDFSPIGAVHISPDPHRVGALIEDLLVFVNRDDVPVLSQAAVAHAQFESIHPFTDGNGRIGRALIGAILRRRGFTRNTTPPIAAALAADIDAYFDTLTRYRAGDPEPIVRSLAVATRVSSEEAAESVRAIRALPREWAEAVDARANSATALLLGLLLEHPVISAEEAEDLTGASTSSIYTALDRLETAGILRQITKRQRNRVWAVAAILDELSALDMRVARRVRDRDR</sequence>
<accession>A0A3E0W8R5</accession>
<dbReference type="PROSITE" id="PS51459">
    <property type="entry name" value="FIDO"/>
    <property type="match status" value="1"/>
</dbReference>
<keyword evidence="2" id="KW-0067">ATP-binding</keyword>
<reference evidence="5 6" key="1">
    <citation type="submission" date="2017-04" db="EMBL/GenBank/DDBJ databases">
        <title>Comparative genome analysis of Subtercola boreus.</title>
        <authorList>
            <person name="Cho Y.-J."/>
            <person name="Cho A."/>
            <person name="Kim O.-S."/>
            <person name="Lee J.-I."/>
        </authorList>
    </citation>
    <scope>NUCLEOTIDE SEQUENCE [LARGE SCALE GENOMIC DNA]</scope>
    <source>
        <strain evidence="5 6">P28004</strain>
    </source>
</reference>
<comment type="caution">
    <text evidence="5">The sequence shown here is derived from an EMBL/GenBank/DDBJ whole genome shotgun (WGS) entry which is preliminary data.</text>
</comment>
<dbReference type="InterPro" id="IPR040198">
    <property type="entry name" value="Fido_containing"/>
</dbReference>
<dbReference type="GO" id="GO:0005524">
    <property type="term" value="F:ATP binding"/>
    <property type="evidence" value="ECO:0007669"/>
    <property type="project" value="UniProtKB-KW"/>
</dbReference>
<dbReference type="PANTHER" id="PTHR13504">
    <property type="entry name" value="FIDO DOMAIN-CONTAINING PROTEIN DDB_G0283145"/>
    <property type="match status" value="1"/>
</dbReference>
<feature type="binding site" evidence="2">
    <location>
        <begin position="229"/>
        <end position="236"/>
    </location>
    <ligand>
        <name>ATP</name>
        <dbReference type="ChEBI" id="CHEBI:30616"/>
    </ligand>
</feature>
<dbReference type="Gene3D" id="1.10.3290.10">
    <property type="entry name" value="Fido-like domain"/>
    <property type="match status" value="1"/>
</dbReference>
<evidence type="ECO:0000259" key="4">
    <source>
        <dbReference type="PROSITE" id="PS51459"/>
    </source>
</evidence>
<proteinExistence type="predicted"/>
<dbReference type="OrthoDB" id="9813719at2"/>
<evidence type="ECO:0000256" key="1">
    <source>
        <dbReference type="PIRSR" id="PIRSR640198-1"/>
    </source>
</evidence>